<evidence type="ECO:0000256" key="2">
    <source>
        <dbReference type="ARBA" id="ARBA00022664"/>
    </source>
</evidence>
<gene>
    <name evidence="8" type="ORF">ZT1E4_G310</name>
</gene>
<evidence type="ECO:0000313" key="8">
    <source>
        <dbReference type="EMBL" id="SMR41532.1"/>
    </source>
</evidence>
<evidence type="ECO:0000256" key="1">
    <source>
        <dbReference type="ARBA" id="ARBA00012552"/>
    </source>
</evidence>
<dbReference type="GO" id="GO:0008380">
    <property type="term" value="P:RNA splicing"/>
    <property type="evidence" value="ECO:0007669"/>
    <property type="project" value="UniProtKB-KW"/>
</dbReference>
<dbReference type="GO" id="GO:0005681">
    <property type="term" value="C:spliceosomal complex"/>
    <property type="evidence" value="ECO:0007669"/>
    <property type="project" value="TreeGrafter"/>
</dbReference>
<dbReference type="GO" id="GO:0003724">
    <property type="term" value="F:RNA helicase activity"/>
    <property type="evidence" value="ECO:0007669"/>
    <property type="project" value="UniProtKB-EC"/>
</dbReference>
<dbReference type="InterPro" id="IPR007502">
    <property type="entry name" value="Helicase-assoc_dom"/>
</dbReference>
<reference evidence="9" key="1">
    <citation type="submission" date="2017-05" db="EMBL/GenBank/DDBJ databases">
        <authorList>
            <person name="Song R."/>
            <person name="Chenine A.L."/>
            <person name="Ruprecht R.M."/>
        </authorList>
    </citation>
    <scope>NUCLEOTIDE SEQUENCE [LARGE SCALE GENOMIC DNA]</scope>
</reference>
<keyword evidence="2" id="KW-0507">mRNA processing</keyword>
<dbReference type="InterPro" id="IPR027417">
    <property type="entry name" value="P-loop_NTPase"/>
</dbReference>
<dbReference type="GO" id="GO:0003723">
    <property type="term" value="F:RNA binding"/>
    <property type="evidence" value="ECO:0007669"/>
    <property type="project" value="TreeGrafter"/>
</dbReference>
<comment type="catalytic activity">
    <reaction evidence="6">
        <text>ATP + H2O = ADP + phosphate + H(+)</text>
        <dbReference type="Rhea" id="RHEA:13065"/>
        <dbReference type="ChEBI" id="CHEBI:15377"/>
        <dbReference type="ChEBI" id="CHEBI:15378"/>
        <dbReference type="ChEBI" id="CHEBI:30616"/>
        <dbReference type="ChEBI" id="CHEBI:43474"/>
        <dbReference type="ChEBI" id="CHEBI:456216"/>
        <dbReference type="EC" id="3.6.4.13"/>
    </reaction>
</comment>
<dbReference type="GO" id="GO:0006397">
    <property type="term" value="P:mRNA processing"/>
    <property type="evidence" value="ECO:0007669"/>
    <property type="project" value="UniProtKB-KW"/>
</dbReference>
<name>A0A2H1FJP9_ZYMTR</name>
<keyword evidence="5" id="KW-0508">mRNA splicing</keyword>
<evidence type="ECO:0000256" key="3">
    <source>
        <dbReference type="ARBA" id="ARBA00022801"/>
    </source>
</evidence>
<evidence type="ECO:0000313" key="9">
    <source>
        <dbReference type="Proteomes" id="UP000245764"/>
    </source>
</evidence>
<dbReference type="AlphaFoldDB" id="A0A2H1FJP9"/>
<keyword evidence="4" id="KW-0347">Helicase</keyword>
<sequence>MQPTEAAKNNPITTTIINITMSSKPCGHTGISRAGCPACDLAEIWAEYSATERRCKQAGEDAVRLHELSRHATGSDAKAVEKQQQDAERLQNELAARLSLYAEKSKPVNARIQDLQKSNDPTVFDKLAQEYQDDAMVTARANNPQINEEKRLVFHPANPEATETEGGGLERSAFPATMDHLLDNPVGFHIGLALGRDTEWNPSKAVGLSGAPAPMSIGATWGLFGVPTSENEFTTQTTPSILLKNVTDQVLNIFQLGMNPLSFDFIEPPAPETMMRSLEELHEFDLFNITEQVLTPLGKKVSKLGMAPHLAIALLESPRYGCSSQVLSIISMLDATDSADLWRQGFSPTEKAQRKEAKQYFQHPRGDHPTLLDIYQAWRMTHDDDKFVFCTKYYLNMDVLERADQVRKKLRQEMKSSALEIPLVALDVQDPDYYPKVLRALCAGYFMRSAKRATTTTSNNRRIPDEYDTVKRLVRAEKPDWVRFGAQVSPHWVIYEKCQNVKGTPTLSTMSAVEPEWLVEGKDLYWDLEAFPPSHIKDALLETMKNMTGMSQADLGMPEDLGVPEP</sequence>
<dbReference type="SUPFAM" id="SSF52540">
    <property type="entry name" value="P-loop containing nucleoside triphosphate hydrolases"/>
    <property type="match status" value="1"/>
</dbReference>
<feature type="domain" description="Helicase-associated" evidence="7">
    <location>
        <begin position="276"/>
        <end position="372"/>
    </location>
</feature>
<dbReference type="PANTHER" id="PTHR18934">
    <property type="entry name" value="ATP-DEPENDENT RNA HELICASE"/>
    <property type="match status" value="1"/>
</dbReference>
<dbReference type="GO" id="GO:0016787">
    <property type="term" value="F:hydrolase activity"/>
    <property type="evidence" value="ECO:0007669"/>
    <property type="project" value="UniProtKB-KW"/>
</dbReference>
<accession>A0A2H1FJP9</accession>
<dbReference type="Proteomes" id="UP000245764">
    <property type="component" value="Chromosome 1"/>
</dbReference>
<keyword evidence="4" id="KW-0067">ATP-binding</keyword>
<dbReference type="EC" id="3.6.4.13" evidence="1"/>
<protein>
    <recommendedName>
        <fullName evidence="1">RNA helicase</fullName>
        <ecNumber evidence="1">3.6.4.13</ecNumber>
    </recommendedName>
</protein>
<keyword evidence="3" id="KW-0378">Hydrolase</keyword>
<organism evidence="8 9">
    <name type="scientific">Zymoseptoria tritici ST99CH_1E4</name>
    <dbReference type="NCBI Taxonomy" id="1276532"/>
    <lineage>
        <taxon>Eukaryota</taxon>
        <taxon>Fungi</taxon>
        <taxon>Dikarya</taxon>
        <taxon>Ascomycota</taxon>
        <taxon>Pezizomycotina</taxon>
        <taxon>Dothideomycetes</taxon>
        <taxon>Dothideomycetidae</taxon>
        <taxon>Mycosphaerellales</taxon>
        <taxon>Mycosphaerellaceae</taxon>
        <taxon>Zymoseptoria</taxon>
    </lineage>
</organism>
<dbReference type="Pfam" id="PF21010">
    <property type="entry name" value="HA2_C"/>
    <property type="match status" value="1"/>
</dbReference>
<dbReference type="EMBL" id="LT854253">
    <property type="protein sequence ID" value="SMR41532.1"/>
    <property type="molecule type" value="Genomic_DNA"/>
</dbReference>
<dbReference type="Gene3D" id="1.20.120.1080">
    <property type="match status" value="1"/>
</dbReference>
<proteinExistence type="predicted"/>
<dbReference type="PANTHER" id="PTHR18934:SF109">
    <property type="entry name" value="ATP-DEPENDENT RNA HELICASE DHX15 HOMOLOG"/>
    <property type="match status" value="1"/>
</dbReference>
<evidence type="ECO:0000256" key="4">
    <source>
        <dbReference type="ARBA" id="ARBA00022806"/>
    </source>
</evidence>
<evidence type="ECO:0000256" key="5">
    <source>
        <dbReference type="ARBA" id="ARBA00023187"/>
    </source>
</evidence>
<keyword evidence="4" id="KW-0547">Nucleotide-binding</keyword>
<evidence type="ECO:0000256" key="6">
    <source>
        <dbReference type="ARBA" id="ARBA00047984"/>
    </source>
</evidence>
<evidence type="ECO:0000259" key="7">
    <source>
        <dbReference type="SMART" id="SM00847"/>
    </source>
</evidence>
<dbReference type="SMART" id="SM00847">
    <property type="entry name" value="HA2"/>
    <property type="match status" value="1"/>
</dbReference>